<reference evidence="2 3" key="1">
    <citation type="journal article" date="2019" name="Nat. Ecol. Evol.">
        <title>Megaphylogeny resolves global patterns of mushroom evolution.</title>
        <authorList>
            <person name="Varga T."/>
            <person name="Krizsan K."/>
            <person name="Foldi C."/>
            <person name="Dima B."/>
            <person name="Sanchez-Garcia M."/>
            <person name="Sanchez-Ramirez S."/>
            <person name="Szollosi G.J."/>
            <person name="Szarkandi J.G."/>
            <person name="Papp V."/>
            <person name="Albert L."/>
            <person name="Andreopoulos W."/>
            <person name="Angelini C."/>
            <person name="Antonin V."/>
            <person name="Barry K.W."/>
            <person name="Bougher N.L."/>
            <person name="Buchanan P."/>
            <person name="Buyck B."/>
            <person name="Bense V."/>
            <person name="Catcheside P."/>
            <person name="Chovatia M."/>
            <person name="Cooper J."/>
            <person name="Damon W."/>
            <person name="Desjardin D."/>
            <person name="Finy P."/>
            <person name="Geml J."/>
            <person name="Haridas S."/>
            <person name="Hughes K."/>
            <person name="Justo A."/>
            <person name="Karasinski D."/>
            <person name="Kautmanova I."/>
            <person name="Kiss B."/>
            <person name="Kocsube S."/>
            <person name="Kotiranta H."/>
            <person name="LaButti K.M."/>
            <person name="Lechner B.E."/>
            <person name="Liimatainen K."/>
            <person name="Lipzen A."/>
            <person name="Lukacs Z."/>
            <person name="Mihaltcheva S."/>
            <person name="Morgado L.N."/>
            <person name="Niskanen T."/>
            <person name="Noordeloos M.E."/>
            <person name="Ohm R.A."/>
            <person name="Ortiz-Santana B."/>
            <person name="Ovrebo C."/>
            <person name="Racz N."/>
            <person name="Riley R."/>
            <person name="Savchenko A."/>
            <person name="Shiryaev A."/>
            <person name="Soop K."/>
            <person name="Spirin V."/>
            <person name="Szebenyi C."/>
            <person name="Tomsovsky M."/>
            <person name="Tulloss R.E."/>
            <person name="Uehling J."/>
            <person name="Grigoriev I.V."/>
            <person name="Vagvolgyi C."/>
            <person name="Papp T."/>
            <person name="Martin F.M."/>
            <person name="Miettinen O."/>
            <person name="Hibbett D.S."/>
            <person name="Nagy L.G."/>
        </authorList>
    </citation>
    <scope>NUCLEOTIDE SEQUENCE [LARGE SCALE GENOMIC DNA]</scope>
    <source>
        <strain evidence="2 3">CBS 962.96</strain>
    </source>
</reference>
<feature type="compositionally biased region" description="Polar residues" evidence="1">
    <location>
        <begin position="1"/>
        <end position="32"/>
    </location>
</feature>
<dbReference type="EMBL" id="ML179326">
    <property type="protein sequence ID" value="THU90747.1"/>
    <property type="molecule type" value="Genomic_DNA"/>
</dbReference>
<evidence type="ECO:0000256" key="1">
    <source>
        <dbReference type="SAM" id="MobiDB-lite"/>
    </source>
</evidence>
<proteinExistence type="predicted"/>
<evidence type="ECO:0000313" key="3">
    <source>
        <dbReference type="Proteomes" id="UP000297245"/>
    </source>
</evidence>
<dbReference type="AlphaFoldDB" id="A0A4S8LN95"/>
<accession>A0A4S8LN95</accession>
<sequence>MYNNHGRASSASGCSHGQQSYSRNGPQSQPGMTTIDPRQLMLASSSPSQHPPRPTDNVSAQQMLRYLTSPQQQQQQQQHSGSDFGATRTRRPSAGGTVHPYSPPLRPRRRSIAMEPTNHSGQHNGLNYYLRIPPNILPAENRYDNHAGINDYKPSVCFRFSNSAEYGVVIKVVGNKTLPAFEGYNDEIFAKLPERGLSLRMTWPGYAPFGCRMNTNNGKMTRSEAFAFVATYVHKHLATLKLHGVKPQLGYEKWDLTQLPFDLGDLVITGLIHRGGSTWQPDVWCPNLL</sequence>
<organism evidence="2 3">
    <name type="scientific">Dendrothele bispora (strain CBS 962.96)</name>
    <dbReference type="NCBI Taxonomy" id="1314807"/>
    <lineage>
        <taxon>Eukaryota</taxon>
        <taxon>Fungi</taxon>
        <taxon>Dikarya</taxon>
        <taxon>Basidiomycota</taxon>
        <taxon>Agaricomycotina</taxon>
        <taxon>Agaricomycetes</taxon>
        <taxon>Agaricomycetidae</taxon>
        <taxon>Agaricales</taxon>
        <taxon>Agaricales incertae sedis</taxon>
        <taxon>Dendrothele</taxon>
    </lineage>
</organism>
<dbReference type="OrthoDB" id="2639744at2759"/>
<name>A0A4S8LN95_DENBC</name>
<dbReference type="Proteomes" id="UP000297245">
    <property type="component" value="Unassembled WGS sequence"/>
</dbReference>
<keyword evidence="3" id="KW-1185">Reference proteome</keyword>
<evidence type="ECO:0000313" key="2">
    <source>
        <dbReference type="EMBL" id="THU90747.1"/>
    </source>
</evidence>
<feature type="region of interest" description="Disordered" evidence="1">
    <location>
        <begin position="1"/>
        <end position="109"/>
    </location>
</feature>
<protein>
    <submittedName>
        <fullName evidence="2">Uncharacterized protein</fullName>
    </submittedName>
</protein>
<gene>
    <name evidence="2" type="ORF">K435DRAFT_841317</name>
</gene>